<dbReference type="Proteomes" id="UP000830375">
    <property type="component" value="Unassembled WGS sequence"/>
</dbReference>
<dbReference type="PRINTS" id="PR00961">
    <property type="entry name" value="HUDSXLRNA"/>
</dbReference>
<keyword evidence="8 10" id="KW-0472">Membrane</keyword>
<dbReference type="SMART" id="SM00360">
    <property type="entry name" value="RRM"/>
    <property type="match status" value="3"/>
</dbReference>
<dbReference type="SUPFAM" id="SSF54928">
    <property type="entry name" value="RNA-binding domain, RBD"/>
    <property type="match status" value="2"/>
</dbReference>
<evidence type="ECO:0000256" key="3">
    <source>
        <dbReference type="ARBA" id="ARBA00022490"/>
    </source>
</evidence>
<gene>
    <name evidence="12" type="ORF">H4Q32_004280</name>
</gene>
<dbReference type="CDD" id="cd12773">
    <property type="entry name" value="RRM2_HuR"/>
    <property type="match status" value="1"/>
</dbReference>
<dbReference type="PANTHER" id="PTHR10352">
    <property type="entry name" value="EUKARYOTIC TRANSLATION INITIATION FACTOR 3 SUBUNIT G"/>
    <property type="match status" value="1"/>
</dbReference>
<evidence type="ECO:0000256" key="1">
    <source>
        <dbReference type="ARBA" id="ARBA00004141"/>
    </source>
</evidence>
<evidence type="ECO:0000256" key="8">
    <source>
        <dbReference type="ARBA" id="ARBA00023136"/>
    </source>
</evidence>
<dbReference type="InterPro" id="IPR002343">
    <property type="entry name" value="Hud_Sxl_RNA"/>
</dbReference>
<accession>A0ABQ8MXZ7</accession>
<keyword evidence="13" id="KW-1185">Reference proteome</keyword>
<dbReference type="Pfam" id="PF00076">
    <property type="entry name" value="RRM_1"/>
    <property type="match status" value="3"/>
</dbReference>
<dbReference type="InterPro" id="IPR034996">
    <property type="entry name" value="HuR_RRM2"/>
</dbReference>
<feature type="domain" description="RRM" evidence="11">
    <location>
        <begin position="380"/>
        <end position="460"/>
    </location>
</feature>
<feature type="transmembrane region" description="Helical" evidence="10">
    <location>
        <begin position="92"/>
        <end position="111"/>
    </location>
</feature>
<evidence type="ECO:0000313" key="12">
    <source>
        <dbReference type="EMBL" id="KAI2667719.1"/>
    </source>
</evidence>
<proteinExistence type="predicted"/>
<feature type="domain" description="RRM" evidence="11">
    <location>
        <begin position="486"/>
        <end position="564"/>
    </location>
</feature>
<dbReference type="InterPro" id="IPR008952">
    <property type="entry name" value="Tetraspanin_EC2_sf"/>
</dbReference>
<evidence type="ECO:0000313" key="13">
    <source>
        <dbReference type="Proteomes" id="UP000830375"/>
    </source>
</evidence>
<keyword evidence="3" id="KW-0963">Cytoplasm</keyword>
<evidence type="ECO:0000256" key="6">
    <source>
        <dbReference type="ARBA" id="ARBA00022884"/>
    </source>
</evidence>
<sequence>MTRGSCFGSSSFILSFHSFILHFLIFLQLAGITGLGGSYFLHKYKTYGVFFSSLYIILPAKLAVAGGVILLISGCTGCLVSNKKPSCGHGLLVYLLIIVWCIVCTTAALAYTHKGKIDADLAPLKDVFQNYSSNSRDPDTKAVDALQRELRCCGLKNYTDWLETPWFNQSGKYEVPLSCCNKTFHSCNGTLDSPQLLYNEGCQIKLEKTLLLSVDVIIITSLVVLFLLWEGSRLPLPRSEFPCGVFFVSRERSAKQPRFANAPRAFVLLQNQRDVEVAYERLNSVDVYDMSNGYEDHMADEAKDAQTNLIINYLPQNMSQDELRSLFSSIGEVDLGYGFVNYLNPSDAERAISTLNGLRLQSKTIKVSYARPSSDTIKDANLYISGLPKTMTQKDIEEMFGRYGRIINSRVLVDQGSGLSRGVAFIRFDKRAEAEDAIKDLNGQKPPGAVEAITVKFAATPNQAKNSQIIPPIYHTQPRRFGGARWCIFVYNLGQDADEGILWQMFGPFGAVTNVKVIRDFNTNKCKGFGFVTMTNYEEAAMAIASLNGYRLGDKILQVSFKTSKSHK</sequence>
<evidence type="ECO:0000256" key="4">
    <source>
        <dbReference type="ARBA" id="ARBA00022692"/>
    </source>
</evidence>
<keyword evidence="7 10" id="KW-1133">Transmembrane helix</keyword>
<dbReference type="CDD" id="cd12653">
    <property type="entry name" value="RRM3_HuR"/>
    <property type="match status" value="1"/>
</dbReference>
<reference evidence="12 13" key="1">
    <citation type="submission" date="2022-01" db="EMBL/GenBank/DDBJ databases">
        <title>A high-quality chromosome-level genome assembly of rohu carp, Labeo rohita.</title>
        <authorList>
            <person name="Arick M.A. II"/>
            <person name="Hsu C.-Y."/>
            <person name="Magbanua Z."/>
            <person name="Pechanova O."/>
            <person name="Grover C."/>
            <person name="Miller E."/>
            <person name="Thrash A."/>
            <person name="Ezzel L."/>
            <person name="Alam S."/>
            <person name="Benzie J."/>
            <person name="Hamilton M."/>
            <person name="Karsi A."/>
            <person name="Lawrence M.L."/>
            <person name="Peterson D.G."/>
        </authorList>
    </citation>
    <scope>NUCLEOTIDE SEQUENCE [LARGE SCALE GENOMIC DNA]</scope>
    <source>
        <strain evidence="13">BAU-BD-2019</strain>
        <tissue evidence="12">Blood</tissue>
    </source>
</reference>
<dbReference type="Gene3D" id="3.30.70.330">
    <property type="match status" value="3"/>
</dbReference>
<evidence type="ECO:0000259" key="11">
    <source>
        <dbReference type="PROSITE" id="PS50102"/>
    </source>
</evidence>
<evidence type="ECO:0000256" key="10">
    <source>
        <dbReference type="SAM" id="Phobius"/>
    </source>
</evidence>
<dbReference type="InterPro" id="IPR000504">
    <property type="entry name" value="RRM_dom"/>
</dbReference>
<organism evidence="12 13">
    <name type="scientific">Labeo rohita</name>
    <name type="common">Indian major carp</name>
    <name type="synonym">Cyprinus rohita</name>
    <dbReference type="NCBI Taxonomy" id="84645"/>
    <lineage>
        <taxon>Eukaryota</taxon>
        <taxon>Metazoa</taxon>
        <taxon>Chordata</taxon>
        <taxon>Craniata</taxon>
        <taxon>Vertebrata</taxon>
        <taxon>Euteleostomi</taxon>
        <taxon>Actinopterygii</taxon>
        <taxon>Neopterygii</taxon>
        <taxon>Teleostei</taxon>
        <taxon>Ostariophysi</taxon>
        <taxon>Cypriniformes</taxon>
        <taxon>Cyprinidae</taxon>
        <taxon>Labeoninae</taxon>
        <taxon>Labeonini</taxon>
        <taxon>Labeo</taxon>
    </lineage>
</organism>
<evidence type="ECO:0000256" key="2">
    <source>
        <dbReference type="ARBA" id="ARBA00004496"/>
    </source>
</evidence>
<keyword evidence="5" id="KW-0677">Repeat</keyword>
<dbReference type="SUPFAM" id="SSF48652">
    <property type="entry name" value="Tetraspanin"/>
    <property type="match status" value="1"/>
</dbReference>
<keyword evidence="4 10" id="KW-0812">Transmembrane</keyword>
<keyword evidence="6 9" id="KW-0694">RNA-binding</keyword>
<evidence type="ECO:0000256" key="5">
    <source>
        <dbReference type="ARBA" id="ARBA00022737"/>
    </source>
</evidence>
<comment type="caution">
    <text evidence="12">The sequence shown here is derived from an EMBL/GenBank/DDBJ whole genome shotgun (WGS) entry which is preliminary data.</text>
</comment>
<feature type="transmembrane region" description="Helical" evidence="10">
    <location>
        <begin position="210"/>
        <end position="229"/>
    </location>
</feature>
<dbReference type="Gene3D" id="1.10.1450.10">
    <property type="entry name" value="Tetraspanin"/>
    <property type="match status" value="1"/>
</dbReference>
<dbReference type="Pfam" id="PF00335">
    <property type="entry name" value="Tetraspanin"/>
    <property type="match status" value="1"/>
</dbReference>
<feature type="domain" description="RRM" evidence="11">
    <location>
        <begin position="307"/>
        <end position="372"/>
    </location>
</feature>
<feature type="transmembrane region" description="Helical" evidence="10">
    <location>
        <begin position="48"/>
        <end position="72"/>
    </location>
</feature>
<evidence type="ECO:0000256" key="7">
    <source>
        <dbReference type="ARBA" id="ARBA00022989"/>
    </source>
</evidence>
<dbReference type="InterPro" id="IPR018499">
    <property type="entry name" value="Tetraspanin/Peripherin"/>
</dbReference>
<dbReference type="EMBL" id="JACTAM010000002">
    <property type="protein sequence ID" value="KAI2667719.1"/>
    <property type="molecule type" value="Genomic_DNA"/>
</dbReference>
<dbReference type="InterPro" id="IPR012677">
    <property type="entry name" value="Nucleotide-bd_a/b_plait_sf"/>
</dbReference>
<evidence type="ECO:0000256" key="9">
    <source>
        <dbReference type="PROSITE-ProRule" id="PRU00176"/>
    </source>
</evidence>
<feature type="transmembrane region" description="Helical" evidence="10">
    <location>
        <begin position="20"/>
        <end position="41"/>
    </location>
</feature>
<dbReference type="PROSITE" id="PS50102">
    <property type="entry name" value="RRM"/>
    <property type="match status" value="3"/>
</dbReference>
<comment type="subcellular location">
    <subcellularLocation>
        <location evidence="2">Cytoplasm</location>
    </subcellularLocation>
    <subcellularLocation>
        <location evidence="1">Membrane</location>
        <topology evidence="1">Multi-pass membrane protein</topology>
    </subcellularLocation>
</comment>
<name>A0ABQ8MXZ7_LABRO</name>
<dbReference type="InterPro" id="IPR035979">
    <property type="entry name" value="RBD_domain_sf"/>
</dbReference>
<protein>
    <submittedName>
        <fullName evidence="12">ELAV-like protein 1</fullName>
    </submittedName>
</protein>